<dbReference type="GO" id="GO:0005524">
    <property type="term" value="F:ATP binding"/>
    <property type="evidence" value="ECO:0007669"/>
    <property type="project" value="UniProtKB-UniRule"/>
</dbReference>
<evidence type="ECO:0000256" key="4">
    <source>
        <dbReference type="ARBA" id="ARBA00022692"/>
    </source>
</evidence>
<gene>
    <name evidence="15" type="ORF">GJ700_07355</name>
</gene>
<dbReference type="GO" id="GO:0004674">
    <property type="term" value="F:protein serine/threonine kinase activity"/>
    <property type="evidence" value="ECO:0007669"/>
    <property type="project" value="TreeGrafter"/>
</dbReference>
<dbReference type="PROSITE" id="PS50011">
    <property type="entry name" value="PROTEIN_KINASE_DOM"/>
    <property type="match status" value="1"/>
</dbReference>
<dbReference type="Gene3D" id="6.10.340.10">
    <property type="match status" value="1"/>
</dbReference>
<dbReference type="SUPFAM" id="SSF103190">
    <property type="entry name" value="Sensory domain-like"/>
    <property type="match status" value="1"/>
</dbReference>
<keyword evidence="8 12" id="KW-1133">Transmembrane helix</keyword>
<evidence type="ECO:0000256" key="12">
    <source>
        <dbReference type="SAM" id="Phobius"/>
    </source>
</evidence>
<dbReference type="PROSITE" id="PS50885">
    <property type="entry name" value="HAMP"/>
    <property type="match status" value="1"/>
</dbReference>
<dbReference type="SUPFAM" id="SSF158472">
    <property type="entry name" value="HAMP domain-like"/>
    <property type="match status" value="1"/>
</dbReference>
<evidence type="ECO:0000256" key="1">
    <source>
        <dbReference type="ARBA" id="ARBA00004651"/>
    </source>
</evidence>
<feature type="compositionally biased region" description="Low complexity" evidence="11">
    <location>
        <begin position="106"/>
        <end position="125"/>
    </location>
</feature>
<evidence type="ECO:0000259" key="13">
    <source>
        <dbReference type="PROSITE" id="PS50011"/>
    </source>
</evidence>
<evidence type="ECO:0000313" key="15">
    <source>
        <dbReference type="EMBL" id="MRV71539.1"/>
    </source>
</evidence>
<dbReference type="Gene3D" id="3.30.450.20">
    <property type="entry name" value="PAS domain"/>
    <property type="match status" value="2"/>
</dbReference>
<evidence type="ECO:0000256" key="8">
    <source>
        <dbReference type="ARBA" id="ARBA00022989"/>
    </source>
</evidence>
<dbReference type="CDD" id="cd06225">
    <property type="entry name" value="HAMP"/>
    <property type="match status" value="1"/>
</dbReference>
<dbReference type="InterPro" id="IPR000719">
    <property type="entry name" value="Prot_kinase_dom"/>
</dbReference>
<dbReference type="InterPro" id="IPR029151">
    <property type="entry name" value="Sensor-like_sf"/>
</dbReference>
<dbReference type="GO" id="GO:0005886">
    <property type="term" value="C:plasma membrane"/>
    <property type="evidence" value="ECO:0007669"/>
    <property type="project" value="UniProtKB-SubCell"/>
</dbReference>
<evidence type="ECO:0000313" key="16">
    <source>
        <dbReference type="Proteomes" id="UP000446768"/>
    </source>
</evidence>
<evidence type="ECO:0000256" key="6">
    <source>
        <dbReference type="ARBA" id="ARBA00022777"/>
    </source>
</evidence>
<evidence type="ECO:0000256" key="9">
    <source>
        <dbReference type="ARBA" id="ARBA00023136"/>
    </source>
</evidence>
<dbReference type="SMART" id="SM00304">
    <property type="entry name" value="HAMP"/>
    <property type="match status" value="1"/>
</dbReference>
<keyword evidence="5 10" id="KW-0547">Nucleotide-binding</keyword>
<dbReference type="InterPro" id="IPR011009">
    <property type="entry name" value="Kinase-like_dom_sf"/>
</dbReference>
<name>A0A7X2IKA3_9BURK</name>
<feature type="transmembrane region" description="Helical" evidence="12">
    <location>
        <begin position="806"/>
        <end position="829"/>
    </location>
</feature>
<feature type="domain" description="HAMP" evidence="14">
    <location>
        <begin position="830"/>
        <end position="883"/>
    </location>
</feature>
<dbReference type="SUPFAM" id="SSF56112">
    <property type="entry name" value="Protein kinase-like (PK-like)"/>
    <property type="match status" value="1"/>
</dbReference>
<organism evidence="15 16">
    <name type="scientific">Pseudoduganella rivuli</name>
    <dbReference type="NCBI Taxonomy" id="2666085"/>
    <lineage>
        <taxon>Bacteria</taxon>
        <taxon>Pseudomonadati</taxon>
        <taxon>Pseudomonadota</taxon>
        <taxon>Betaproteobacteria</taxon>
        <taxon>Burkholderiales</taxon>
        <taxon>Oxalobacteraceae</taxon>
        <taxon>Telluria group</taxon>
        <taxon>Pseudoduganella</taxon>
    </lineage>
</organism>
<keyword evidence="3" id="KW-0808">Transferase</keyword>
<dbReference type="EMBL" id="WKJJ01000004">
    <property type="protein sequence ID" value="MRV71539.1"/>
    <property type="molecule type" value="Genomic_DNA"/>
</dbReference>
<dbReference type="InterPro" id="IPR033479">
    <property type="entry name" value="dCache_1"/>
</dbReference>
<dbReference type="RefSeq" id="WP_154372158.1">
    <property type="nucleotide sequence ID" value="NZ_WKJJ01000004.1"/>
</dbReference>
<dbReference type="AlphaFoldDB" id="A0A7X2IKA3"/>
<dbReference type="Pfam" id="PF02743">
    <property type="entry name" value="dCache_1"/>
    <property type="match status" value="1"/>
</dbReference>
<dbReference type="PROSITE" id="PS00107">
    <property type="entry name" value="PROTEIN_KINASE_ATP"/>
    <property type="match status" value="1"/>
</dbReference>
<dbReference type="PANTHER" id="PTHR43289">
    <property type="entry name" value="MITOGEN-ACTIVATED PROTEIN KINASE KINASE KINASE 20-RELATED"/>
    <property type="match status" value="1"/>
</dbReference>
<evidence type="ECO:0000259" key="14">
    <source>
        <dbReference type="PROSITE" id="PS50885"/>
    </source>
</evidence>
<dbReference type="CDD" id="cd12914">
    <property type="entry name" value="PDC1_DGC_like"/>
    <property type="match status" value="1"/>
</dbReference>
<keyword evidence="6" id="KW-0418">Kinase</keyword>
<dbReference type="CDD" id="cd12912">
    <property type="entry name" value="PDC2_MCP_like"/>
    <property type="match status" value="1"/>
</dbReference>
<accession>A0A7X2IKA3</accession>
<evidence type="ECO:0000256" key="3">
    <source>
        <dbReference type="ARBA" id="ARBA00022679"/>
    </source>
</evidence>
<evidence type="ECO:0000256" key="11">
    <source>
        <dbReference type="SAM" id="MobiDB-lite"/>
    </source>
</evidence>
<keyword evidence="2" id="KW-1003">Cell membrane</keyword>
<feature type="region of interest" description="Disordered" evidence="11">
    <location>
        <begin position="1"/>
        <end position="29"/>
    </location>
</feature>
<reference evidence="15 16" key="1">
    <citation type="submission" date="2019-11" db="EMBL/GenBank/DDBJ databases">
        <title>Novel species isolated from a subtropical stream in China.</title>
        <authorList>
            <person name="Lu H."/>
        </authorList>
    </citation>
    <scope>NUCLEOTIDE SEQUENCE [LARGE SCALE GENOMIC DNA]</scope>
    <source>
        <strain evidence="15 16">FT92W</strain>
    </source>
</reference>
<dbReference type="PROSITE" id="PS00108">
    <property type="entry name" value="PROTEIN_KINASE_ST"/>
    <property type="match status" value="1"/>
</dbReference>
<keyword evidence="16" id="KW-1185">Reference proteome</keyword>
<sequence length="897" mass="98365">MEEKQQQTGTDGAAEAQGAGESGDMAGRNAAAEARAAILARRVAALEAVVAVERRMRDVQEMTARAATDQLAARDGQADITVPRHHVRPVDDDATIPVPHYRPDGAAPRAPEPQEQPTQALTQPLSQPVHREATSYTQPSGPLTGHSRPQPMPGALPGRMAVPPLPAIHNRSFQPGTPSPLALAPGFELFEYRIDAVLGQGGFGITYLATDINLNVKVAIKEYLPAEFATRASDKSVSPRWPEDNDFYMNGLECFLVEARTLATFRHSNIVRVARFFEAHRTAYMVLEYERGEALKQWWDGHKNMPEQQLLSLVQPLMDGLSLIHDAGFLHRDIKPDNIYVRKEDGSWVLLDFGAARQTVGGMQAMADVVTPGYAPLEQYQGGAQGPWTDIYALGATLYWMITGAKPAPAPERDNGMAEYVPALTAGKGRYSDEFLGAVDWALAVRPEERPQSIAEFSQRLFASHAGSLGLQEALRASEQEGKRKVKQGVRRLGKALWRPASWPLAVKMTIAMVLAALLPMTITAYYNLNGSVSAVSSSELRNLESLAQATAGRISQLISDSRYLANYLATDRDFIDYLRAPTEAKKAVVSDKLANLIKTNPDAHLMFLMDKEGTALVSSEPGVAGVNFKFRQYFQEAMKGQPFMTGVIIGSTAGKPGVYYANPVFDDLGKVIGVVVLRIKGATISSILTDVSAGSTRVPFMIDGDGIIVHHPDQNQLYRSLAPLPKATLQKIVADQRFRRHRIESVDMPDLAQVLIGAKKTGNISYHSTLSGVDEHAGYAPVQGHNWVVGVTESRTRFEEPLKRLFSHVLYSVALVGLVFLILAAMFARSITRPVVRLTEAANALKDGDFDRANIQVTSTDEIGRLARTFNVMIDVLRQRERERQRGKLGHQRDEG</sequence>
<feature type="compositionally biased region" description="Low complexity" evidence="11">
    <location>
        <begin position="1"/>
        <end position="19"/>
    </location>
</feature>
<dbReference type="Gene3D" id="1.10.510.10">
    <property type="entry name" value="Transferase(Phosphotransferase) domain 1"/>
    <property type="match status" value="1"/>
</dbReference>
<dbReference type="SMART" id="SM00220">
    <property type="entry name" value="S_TKc"/>
    <property type="match status" value="1"/>
</dbReference>
<dbReference type="InterPro" id="IPR017441">
    <property type="entry name" value="Protein_kinase_ATP_BS"/>
</dbReference>
<keyword evidence="7 10" id="KW-0067">ATP-binding</keyword>
<feature type="region of interest" description="Disordered" evidence="11">
    <location>
        <begin position="90"/>
        <end position="157"/>
    </location>
</feature>
<keyword evidence="4 12" id="KW-0812">Transmembrane</keyword>
<comment type="subcellular location">
    <subcellularLocation>
        <location evidence="1">Cell membrane</location>
        <topology evidence="1">Multi-pass membrane protein</topology>
    </subcellularLocation>
</comment>
<dbReference type="Gene3D" id="3.30.200.20">
    <property type="entry name" value="Phosphorylase Kinase, domain 1"/>
    <property type="match status" value="1"/>
</dbReference>
<feature type="domain" description="Protein kinase" evidence="13">
    <location>
        <begin position="192"/>
        <end position="462"/>
    </location>
</feature>
<dbReference type="Proteomes" id="UP000446768">
    <property type="component" value="Unassembled WGS sequence"/>
</dbReference>
<feature type="binding site" evidence="10">
    <location>
        <position position="221"/>
    </location>
    <ligand>
        <name>ATP</name>
        <dbReference type="ChEBI" id="CHEBI:30616"/>
    </ligand>
</feature>
<protein>
    <submittedName>
        <fullName evidence="15">HAMP domain-containing protein</fullName>
    </submittedName>
</protein>
<evidence type="ECO:0000256" key="7">
    <source>
        <dbReference type="ARBA" id="ARBA00022840"/>
    </source>
</evidence>
<dbReference type="PANTHER" id="PTHR43289:SF34">
    <property type="entry name" value="SERINE_THREONINE-PROTEIN KINASE YBDM-RELATED"/>
    <property type="match status" value="1"/>
</dbReference>
<dbReference type="CDD" id="cd14014">
    <property type="entry name" value="STKc_PknB_like"/>
    <property type="match status" value="1"/>
</dbReference>
<dbReference type="GO" id="GO:0007165">
    <property type="term" value="P:signal transduction"/>
    <property type="evidence" value="ECO:0007669"/>
    <property type="project" value="InterPro"/>
</dbReference>
<comment type="caution">
    <text evidence="15">The sequence shown here is derived from an EMBL/GenBank/DDBJ whole genome shotgun (WGS) entry which is preliminary data.</text>
</comment>
<evidence type="ECO:0000256" key="10">
    <source>
        <dbReference type="PROSITE-ProRule" id="PRU10141"/>
    </source>
</evidence>
<dbReference type="Pfam" id="PF00069">
    <property type="entry name" value="Pkinase"/>
    <property type="match status" value="1"/>
</dbReference>
<proteinExistence type="predicted"/>
<dbReference type="InterPro" id="IPR008271">
    <property type="entry name" value="Ser/Thr_kinase_AS"/>
</dbReference>
<dbReference type="Pfam" id="PF00672">
    <property type="entry name" value="HAMP"/>
    <property type="match status" value="1"/>
</dbReference>
<evidence type="ECO:0000256" key="2">
    <source>
        <dbReference type="ARBA" id="ARBA00022475"/>
    </source>
</evidence>
<dbReference type="InterPro" id="IPR003660">
    <property type="entry name" value="HAMP_dom"/>
</dbReference>
<evidence type="ECO:0000256" key="5">
    <source>
        <dbReference type="ARBA" id="ARBA00022741"/>
    </source>
</evidence>
<keyword evidence="9 12" id="KW-0472">Membrane</keyword>